<keyword evidence="9 16" id="KW-0249">Electron transport</keyword>
<dbReference type="GO" id="GO:0015990">
    <property type="term" value="P:electron transport coupled proton transport"/>
    <property type="evidence" value="ECO:0007669"/>
    <property type="project" value="TreeGrafter"/>
</dbReference>
<evidence type="ECO:0000256" key="12">
    <source>
        <dbReference type="ARBA" id="ARBA00023075"/>
    </source>
</evidence>
<keyword evidence="7 16" id="KW-0812">Transmembrane</keyword>
<dbReference type="Pfam" id="PF00361">
    <property type="entry name" value="Proton_antipo_M"/>
    <property type="match status" value="1"/>
</dbReference>
<evidence type="ECO:0000256" key="3">
    <source>
        <dbReference type="ARBA" id="ARBA00012944"/>
    </source>
</evidence>
<feature type="transmembrane region" description="Helical" evidence="16">
    <location>
        <begin position="334"/>
        <end position="359"/>
    </location>
</feature>
<dbReference type="EMBL" id="JX184056">
    <property type="protein sequence ID" value="AFQ97002.1"/>
    <property type="molecule type" value="Genomic_DNA"/>
</dbReference>
<keyword evidence="5 16" id="KW-0813">Transport</keyword>
<feature type="transmembrane region" description="Helical" evidence="16">
    <location>
        <begin position="43"/>
        <end position="63"/>
    </location>
</feature>
<geneLocation type="mitochondrion" evidence="18"/>
<feature type="transmembrane region" description="Helical" evidence="16">
    <location>
        <begin position="12"/>
        <end position="28"/>
    </location>
</feature>
<evidence type="ECO:0000256" key="14">
    <source>
        <dbReference type="ARBA" id="ARBA00023136"/>
    </source>
</evidence>
<evidence type="ECO:0000256" key="5">
    <source>
        <dbReference type="ARBA" id="ARBA00022448"/>
    </source>
</evidence>
<keyword evidence="13 16" id="KW-0496">Mitochondrion</keyword>
<dbReference type="PRINTS" id="PR01437">
    <property type="entry name" value="NUOXDRDTASE4"/>
</dbReference>
<feature type="transmembrane region" description="Helical" evidence="16">
    <location>
        <begin position="292"/>
        <end position="313"/>
    </location>
</feature>
<feature type="non-terminal residue" evidence="18">
    <location>
        <position position="1"/>
    </location>
</feature>
<sequence>VLGLIMMMNLEMCGLVLLLSIMLSYPFFDEEYSFMMKNSDVNFWLLFLVVLIYLMVLMIDISFKMSLNLLFLILYYIMMVNDFVSFFLMYEMVFILIMFSILVLGYSFERLMAGYLMMFYSFLFSSPALMMIMLFDHVFLMKSWLTYGVIMNYFLVGSFMVKFPIFGFHYWLPVAHVEASTVGSMILAGVLLKLGGIGMYYLVTYLNFMVKFHWLALSVPLTMLMILLMSDLKILIAYSSVAHMSMVFYVLCLGSMVSKKGVLMMMIYHGFISPLMFWLVGILAWWKTRSLMVVKVLSMSNLFLLTIFFLFILNMGFPPFMGFMGEILMLKSVLVLPWALYLLVLGVLFSCYYNVYLFWCFNNMMGMVFKLNFYCLDLFMFMFMILVMNFYW</sequence>
<feature type="transmembrane region" description="Helical" evidence="16">
    <location>
        <begin position="112"/>
        <end position="135"/>
    </location>
</feature>
<keyword evidence="11 16" id="KW-0520">NAD</keyword>
<evidence type="ECO:0000259" key="17">
    <source>
        <dbReference type="Pfam" id="PF00361"/>
    </source>
</evidence>
<dbReference type="EC" id="7.1.1.2" evidence="3 16"/>
<evidence type="ECO:0000256" key="16">
    <source>
        <dbReference type="RuleBase" id="RU003297"/>
    </source>
</evidence>
<dbReference type="InterPro" id="IPR001750">
    <property type="entry name" value="ND/Mrp_TM"/>
</dbReference>
<feature type="transmembrane region" description="Helical" evidence="16">
    <location>
        <begin position="184"/>
        <end position="203"/>
    </location>
</feature>
<feature type="non-terminal residue" evidence="18">
    <location>
        <position position="392"/>
    </location>
</feature>
<dbReference type="GO" id="GO:0003954">
    <property type="term" value="F:NADH dehydrogenase activity"/>
    <property type="evidence" value="ECO:0007669"/>
    <property type="project" value="TreeGrafter"/>
</dbReference>
<dbReference type="PANTHER" id="PTHR43507:SF20">
    <property type="entry name" value="NADH-UBIQUINONE OXIDOREDUCTASE CHAIN 4"/>
    <property type="match status" value="1"/>
</dbReference>
<feature type="transmembrane region" description="Helical" evidence="16">
    <location>
        <begin position="266"/>
        <end position="286"/>
    </location>
</feature>
<feature type="transmembrane region" description="Helical" evidence="16">
    <location>
        <begin position="83"/>
        <end position="106"/>
    </location>
</feature>
<keyword evidence="12 16" id="KW-0830">Ubiquinone</keyword>
<evidence type="ECO:0000256" key="9">
    <source>
        <dbReference type="ARBA" id="ARBA00022982"/>
    </source>
</evidence>
<evidence type="ECO:0000256" key="1">
    <source>
        <dbReference type="ARBA" id="ARBA00004225"/>
    </source>
</evidence>
<dbReference type="GO" id="GO:0048039">
    <property type="term" value="F:ubiquinone binding"/>
    <property type="evidence" value="ECO:0007669"/>
    <property type="project" value="TreeGrafter"/>
</dbReference>
<dbReference type="GO" id="GO:0031966">
    <property type="term" value="C:mitochondrial membrane"/>
    <property type="evidence" value="ECO:0007669"/>
    <property type="project" value="UniProtKB-SubCell"/>
</dbReference>
<dbReference type="AlphaFoldDB" id="J7KI04"/>
<evidence type="ECO:0000256" key="8">
    <source>
        <dbReference type="ARBA" id="ARBA00022967"/>
    </source>
</evidence>
<keyword evidence="6 16" id="KW-0679">Respiratory chain</keyword>
<dbReference type="PANTHER" id="PTHR43507">
    <property type="entry name" value="NADH-UBIQUINONE OXIDOREDUCTASE CHAIN 4"/>
    <property type="match status" value="1"/>
</dbReference>
<keyword evidence="10 16" id="KW-1133">Transmembrane helix</keyword>
<comment type="similarity">
    <text evidence="2 16">Belongs to the complex I subunit 4 family.</text>
</comment>
<evidence type="ECO:0000256" key="6">
    <source>
        <dbReference type="ARBA" id="ARBA00022660"/>
    </source>
</evidence>
<dbReference type="InterPro" id="IPR003918">
    <property type="entry name" value="NADH_UbQ_OxRdtase"/>
</dbReference>
<gene>
    <name evidence="18" type="primary">ND4</name>
</gene>
<feature type="domain" description="NADH:quinone oxidoreductase/Mrp antiporter transmembrane" evidence="17">
    <location>
        <begin position="81"/>
        <end position="344"/>
    </location>
</feature>
<feature type="transmembrane region" description="Helical" evidence="16">
    <location>
        <begin position="371"/>
        <end position="391"/>
    </location>
</feature>
<keyword evidence="14 16" id="KW-0472">Membrane</keyword>
<evidence type="ECO:0000256" key="4">
    <source>
        <dbReference type="ARBA" id="ARBA00021006"/>
    </source>
</evidence>
<evidence type="ECO:0000256" key="2">
    <source>
        <dbReference type="ARBA" id="ARBA00009025"/>
    </source>
</evidence>
<comment type="subcellular location">
    <subcellularLocation>
        <location evidence="1 16">Mitochondrion membrane</location>
        <topology evidence="1 16">Multi-pass membrane protein</topology>
    </subcellularLocation>
</comment>
<feature type="transmembrane region" description="Helical" evidence="16">
    <location>
        <begin position="147"/>
        <end position="172"/>
    </location>
</feature>
<evidence type="ECO:0000256" key="13">
    <source>
        <dbReference type="ARBA" id="ARBA00023128"/>
    </source>
</evidence>
<dbReference type="GO" id="GO:0008137">
    <property type="term" value="F:NADH dehydrogenase (ubiquinone) activity"/>
    <property type="evidence" value="ECO:0007669"/>
    <property type="project" value="UniProtKB-UniRule"/>
</dbReference>
<evidence type="ECO:0000313" key="18">
    <source>
        <dbReference type="EMBL" id="AFQ97002.1"/>
    </source>
</evidence>
<evidence type="ECO:0000256" key="7">
    <source>
        <dbReference type="ARBA" id="ARBA00022692"/>
    </source>
</evidence>
<feature type="transmembrane region" description="Helical" evidence="16">
    <location>
        <begin position="235"/>
        <end position="254"/>
    </location>
</feature>
<evidence type="ECO:0000256" key="11">
    <source>
        <dbReference type="ARBA" id="ARBA00023027"/>
    </source>
</evidence>
<dbReference type="GO" id="GO:0042773">
    <property type="term" value="P:ATP synthesis coupled electron transport"/>
    <property type="evidence" value="ECO:0007669"/>
    <property type="project" value="InterPro"/>
</dbReference>
<comment type="function">
    <text evidence="16">Core subunit of the mitochondrial membrane respiratory chain NADH dehydrogenase (Complex I) which catalyzes electron transfer from NADH through the respiratory chain, using ubiquinone as an electron acceptor. Essential for the catalytic activity and assembly of complex I.</text>
</comment>
<organism evidence="18">
    <name type="scientific">Adineta vaga</name>
    <name type="common">Rotifer</name>
    <name type="synonym">Callidina vaga</name>
    <dbReference type="NCBI Taxonomy" id="104782"/>
    <lineage>
        <taxon>Eukaryota</taxon>
        <taxon>Metazoa</taxon>
        <taxon>Spiralia</taxon>
        <taxon>Gnathifera</taxon>
        <taxon>Rotifera</taxon>
        <taxon>Eurotatoria</taxon>
        <taxon>Bdelloidea</taxon>
        <taxon>Adinetida</taxon>
        <taxon>Adinetidae</taxon>
        <taxon>Adineta</taxon>
    </lineage>
</organism>
<evidence type="ECO:0000256" key="10">
    <source>
        <dbReference type="ARBA" id="ARBA00022989"/>
    </source>
</evidence>
<evidence type="ECO:0000256" key="15">
    <source>
        <dbReference type="ARBA" id="ARBA00049551"/>
    </source>
</evidence>
<name>J7KI04_ADIVA</name>
<protein>
    <recommendedName>
        <fullName evidence="4 16">NADH-ubiquinone oxidoreductase chain 4</fullName>
        <ecNumber evidence="3 16">7.1.1.2</ecNumber>
    </recommendedName>
</protein>
<comment type="catalytic activity">
    <reaction evidence="15 16">
        <text>a ubiquinone + NADH + 5 H(+)(in) = a ubiquinol + NAD(+) + 4 H(+)(out)</text>
        <dbReference type="Rhea" id="RHEA:29091"/>
        <dbReference type="Rhea" id="RHEA-COMP:9565"/>
        <dbReference type="Rhea" id="RHEA-COMP:9566"/>
        <dbReference type="ChEBI" id="CHEBI:15378"/>
        <dbReference type="ChEBI" id="CHEBI:16389"/>
        <dbReference type="ChEBI" id="CHEBI:17976"/>
        <dbReference type="ChEBI" id="CHEBI:57540"/>
        <dbReference type="ChEBI" id="CHEBI:57945"/>
        <dbReference type="EC" id="7.1.1.2"/>
    </reaction>
</comment>
<accession>J7KI04</accession>
<reference evidence="18" key="1">
    <citation type="journal article" date="2012" name="PLoS ONE">
        <title>A Mitogenomic Re-Evaluation of the Bdelloid Phylogeny and Relationships among the Syndermata.</title>
        <authorList>
            <person name="Lasek-Nesselquist E."/>
        </authorList>
    </citation>
    <scope>NUCLEOTIDE SEQUENCE</scope>
</reference>
<feature type="transmembrane region" description="Helical" evidence="16">
    <location>
        <begin position="212"/>
        <end position="229"/>
    </location>
</feature>
<proteinExistence type="inferred from homology"/>
<keyword evidence="8" id="KW-1278">Translocase</keyword>